<feature type="region of interest" description="Disordered" evidence="5">
    <location>
        <begin position="185"/>
        <end position="226"/>
    </location>
</feature>
<evidence type="ECO:0000313" key="7">
    <source>
        <dbReference type="EMBL" id="CAJ1943084.1"/>
    </source>
</evidence>
<reference evidence="7" key="1">
    <citation type="submission" date="2023-08" db="EMBL/GenBank/DDBJ databases">
        <authorList>
            <person name="Audoor S."/>
            <person name="Bilcke G."/>
        </authorList>
    </citation>
    <scope>NUCLEOTIDE SEQUENCE</scope>
</reference>
<name>A0AAD2CRJ0_9STRA</name>
<accession>A0AAD2CRJ0</accession>
<dbReference type="InterPro" id="IPR008999">
    <property type="entry name" value="Actin-crosslinking"/>
</dbReference>
<evidence type="ECO:0000256" key="3">
    <source>
        <dbReference type="ARBA" id="ARBA00022490"/>
    </source>
</evidence>
<sequence length="441" mass="49385">MNQAVEESTYDRQEEYRSAQRAAVESIMIGRETLESAIRQGEQLQNAENLAVETEYKLDRATRLIKGMSLGGWIKNKFTADIEPPEYRGQGDADALGGPPRMYDDVPEFCSSAAQAIQNYHCNVDVLEECETDEQRETCKVICNNMHTLAHKELKQLLLKEGGDKDSRQFASKLKDDLTILRSRQESAQSLRASPKSASQNTTSQRDKLFSSASQASHETKSPIEEVQDEHLDSMARHLDELGSLATNLNASLAYHADTLETLDDKMESNLVKSNAVTRRTDRLIQKKSWNKTKPIFVSNFSIQHVRTGKYLAVSTNSTLVLSSKFNETCIFGIWKRQGKIFGLQSKYSTRWLGQNMFGSLVCTASKFAKREEWDADGDDWTSTPLICCSAGWGAGGYLLVDETDGSISLIGGELSDRNRATLWSIKDFEKKNSTSPQKSK</sequence>
<dbReference type="InterPro" id="IPR022768">
    <property type="entry name" value="Fascin-like_dom"/>
</dbReference>
<dbReference type="EMBL" id="CAKOGP040001112">
    <property type="protein sequence ID" value="CAJ1943084.1"/>
    <property type="molecule type" value="Genomic_DNA"/>
</dbReference>
<evidence type="ECO:0000256" key="4">
    <source>
        <dbReference type="ARBA" id="ARBA00023203"/>
    </source>
</evidence>
<evidence type="ECO:0000256" key="2">
    <source>
        <dbReference type="ARBA" id="ARBA00009480"/>
    </source>
</evidence>
<gene>
    <name evidence="7" type="ORF">CYCCA115_LOCUS8269</name>
</gene>
<dbReference type="PROSITE" id="PS50192">
    <property type="entry name" value="T_SNARE"/>
    <property type="match status" value="1"/>
</dbReference>
<dbReference type="SUPFAM" id="SSF50405">
    <property type="entry name" value="Actin-crosslinking proteins"/>
    <property type="match status" value="1"/>
</dbReference>
<evidence type="ECO:0000256" key="1">
    <source>
        <dbReference type="ARBA" id="ARBA00004496"/>
    </source>
</evidence>
<dbReference type="PANTHER" id="PTHR19305">
    <property type="entry name" value="SYNAPTOSOMAL ASSOCIATED PROTEIN"/>
    <property type="match status" value="1"/>
</dbReference>
<dbReference type="Gene3D" id="1.20.5.110">
    <property type="match status" value="2"/>
</dbReference>
<keyword evidence="8" id="KW-1185">Reference proteome</keyword>
<organism evidence="7 8">
    <name type="scientific">Cylindrotheca closterium</name>
    <dbReference type="NCBI Taxonomy" id="2856"/>
    <lineage>
        <taxon>Eukaryota</taxon>
        <taxon>Sar</taxon>
        <taxon>Stramenopiles</taxon>
        <taxon>Ochrophyta</taxon>
        <taxon>Bacillariophyta</taxon>
        <taxon>Bacillariophyceae</taxon>
        <taxon>Bacillariophycidae</taxon>
        <taxon>Bacillariales</taxon>
        <taxon>Bacillariaceae</taxon>
        <taxon>Cylindrotheca</taxon>
    </lineage>
</organism>
<feature type="compositionally biased region" description="Polar residues" evidence="5">
    <location>
        <begin position="186"/>
        <end position="204"/>
    </location>
</feature>
<dbReference type="Proteomes" id="UP001295423">
    <property type="component" value="Unassembled WGS sequence"/>
</dbReference>
<dbReference type="PANTHER" id="PTHR19305:SF9">
    <property type="entry name" value="SYNAPTOSOMAL-ASSOCIATED PROTEIN 29"/>
    <property type="match status" value="1"/>
</dbReference>
<comment type="similarity">
    <text evidence="2">Belongs to the SNAP-25 family.</text>
</comment>
<keyword evidence="4" id="KW-0009">Actin-binding</keyword>
<comment type="subcellular location">
    <subcellularLocation>
        <location evidence="1">Cytoplasm</location>
    </subcellularLocation>
</comment>
<evidence type="ECO:0000313" key="8">
    <source>
        <dbReference type="Proteomes" id="UP001295423"/>
    </source>
</evidence>
<dbReference type="CDD" id="cd15841">
    <property type="entry name" value="SNARE_Qc"/>
    <property type="match status" value="1"/>
</dbReference>
<dbReference type="GO" id="GO:0051015">
    <property type="term" value="F:actin filament binding"/>
    <property type="evidence" value="ECO:0007669"/>
    <property type="project" value="InterPro"/>
</dbReference>
<protein>
    <recommendedName>
        <fullName evidence="6">t-SNARE coiled-coil homology domain-containing protein</fullName>
    </recommendedName>
</protein>
<dbReference type="InterPro" id="IPR000727">
    <property type="entry name" value="T_SNARE_dom"/>
</dbReference>
<comment type="caution">
    <text evidence="7">The sequence shown here is derived from an EMBL/GenBank/DDBJ whole genome shotgun (WGS) entry which is preliminary data.</text>
</comment>
<evidence type="ECO:0000259" key="6">
    <source>
        <dbReference type="PROSITE" id="PS50192"/>
    </source>
</evidence>
<dbReference type="GO" id="GO:0005737">
    <property type="term" value="C:cytoplasm"/>
    <property type="evidence" value="ECO:0007669"/>
    <property type="project" value="UniProtKB-SubCell"/>
</dbReference>
<dbReference type="Pfam" id="PF06268">
    <property type="entry name" value="Fascin"/>
    <property type="match status" value="1"/>
</dbReference>
<feature type="domain" description="T-SNARE coiled-coil homology" evidence="6">
    <location>
        <begin position="222"/>
        <end position="284"/>
    </location>
</feature>
<dbReference type="GO" id="GO:0030674">
    <property type="term" value="F:protein-macromolecule adaptor activity"/>
    <property type="evidence" value="ECO:0007669"/>
    <property type="project" value="InterPro"/>
</dbReference>
<evidence type="ECO:0000256" key="5">
    <source>
        <dbReference type="SAM" id="MobiDB-lite"/>
    </source>
</evidence>
<keyword evidence="3" id="KW-0963">Cytoplasm</keyword>
<proteinExistence type="inferred from homology"/>
<dbReference type="SUPFAM" id="SSF58038">
    <property type="entry name" value="SNARE fusion complex"/>
    <property type="match status" value="2"/>
</dbReference>
<dbReference type="AlphaFoldDB" id="A0AAD2CRJ0"/>
<dbReference type="GO" id="GO:0005886">
    <property type="term" value="C:plasma membrane"/>
    <property type="evidence" value="ECO:0007669"/>
    <property type="project" value="TreeGrafter"/>
</dbReference>